<feature type="domain" description="RNase H type-2" evidence="14">
    <location>
        <begin position="30"/>
        <end position="233"/>
    </location>
</feature>
<dbReference type="PANTHER" id="PTHR10954:SF18">
    <property type="entry name" value="RIBONUCLEASE HII"/>
    <property type="match status" value="1"/>
</dbReference>
<gene>
    <name evidence="15" type="ORF">UFOPK4020_00072</name>
</gene>
<dbReference type="NCBIfam" id="NF000595">
    <property type="entry name" value="PRK00015.1-3"/>
    <property type="match status" value="1"/>
</dbReference>
<reference evidence="15" key="1">
    <citation type="submission" date="2020-05" db="EMBL/GenBank/DDBJ databases">
        <authorList>
            <person name="Chiriac C."/>
            <person name="Salcher M."/>
            <person name="Ghai R."/>
            <person name="Kavagutti S V."/>
        </authorList>
    </citation>
    <scope>NUCLEOTIDE SEQUENCE</scope>
</reference>
<dbReference type="PANTHER" id="PTHR10954">
    <property type="entry name" value="RIBONUCLEASE H2 SUBUNIT A"/>
    <property type="match status" value="1"/>
</dbReference>
<evidence type="ECO:0000256" key="2">
    <source>
        <dbReference type="ARBA" id="ARBA00001936"/>
    </source>
</evidence>
<dbReference type="InterPro" id="IPR036397">
    <property type="entry name" value="RNaseH_sf"/>
</dbReference>
<keyword evidence="12" id="KW-0378">Hydrolase</keyword>
<name>A0A6J7N5E2_9ZZZZ</name>
<dbReference type="SUPFAM" id="SSF53098">
    <property type="entry name" value="Ribonuclease H-like"/>
    <property type="match status" value="1"/>
</dbReference>
<organism evidence="15">
    <name type="scientific">freshwater metagenome</name>
    <dbReference type="NCBI Taxonomy" id="449393"/>
    <lineage>
        <taxon>unclassified sequences</taxon>
        <taxon>metagenomes</taxon>
        <taxon>ecological metagenomes</taxon>
    </lineage>
</organism>
<dbReference type="AlphaFoldDB" id="A0A6J7N5E2"/>
<keyword evidence="11" id="KW-0255">Endonuclease</keyword>
<evidence type="ECO:0000256" key="10">
    <source>
        <dbReference type="ARBA" id="ARBA00022723"/>
    </source>
</evidence>
<proteinExistence type="inferred from homology"/>
<evidence type="ECO:0000256" key="9">
    <source>
        <dbReference type="ARBA" id="ARBA00022722"/>
    </source>
</evidence>
<protein>
    <recommendedName>
        <fullName evidence="7">Ribonuclease HII</fullName>
        <ecNumber evidence="6">3.1.26.4</ecNumber>
    </recommendedName>
</protein>
<keyword evidence="8" id="KW-0963">Cytoplasm</keyword>
<dbReference type="GO" id="GO:0005737">
    <property type="term" value="C:cytoplasm"/>
    <property type="evidence" value="ECO:0007669"/>
    <property type="project" value="UniProtKB-SubCell"/>
</dbReference>
<evidence type="ECO:0000256" key="1">
    <source>
        <dbReference type="ARBA" id="ARBA00000077"/>
    </source>
</evidence>
<dbReference type="InterPro" id="IPR001352">
    <property type="entry name" value="RNase_HII/HIII"/>
</dbReference>
<dbReference type="GO" id="GO:0046872">
    <property type="term" value="F:metal ion binding"/>
    <property type="evidence" value="ECO:0007669"/>
    <property type="project" value="UniProtKB-KW"/>
</dbReference>
<dbReference type="Gene3D" id="3.30.420.10">
    <property type="entry name" value="Ribonuclease H-like superfamily/Ribonuclease H"/>
    <property type="match status" value="1"/>
</dbReference>
<keyword evidence="9" id="KW-0540">Nuclease</keyword>
<accession>A0A6J7N5E2</accession>
<keyword evidence="10" id="KW-0479">Metal-binding</keyword>
<evidence type="ECO:0000256" key="6">
    <source>
        <dbReference type="ARBA" id="ARBA00012180"/>
    </source>
</evidence>
<comment type="similarity">
    <text evidence="5">Belongs to the RNase HII family.</text>
</comment>
<dbReference type="GO" id="GO:0043137">
    <property type="term" value="P:DNA replication, removal of RNA primer"/>
    <property type="evidence" value="ECO:0007669"/>
    <property type="project" value="TreeGrafter"/>
</dbReference>
<comment type="cofactor">
    <cofactor evidence="2">
        <name>Mn(2+)</name>
        <dbReference type="ChEBI" id="CHEBI:29035"/>
    </cofactor>
</comment>
<dbReference type="PROSITE" id="PS51975">
    <property type="entry name" value="RNASE_H_2"/>
    <property type="match status" value="1"/>
</dbReference>
<dbReference type="Pfam" id="PF01351">
    <property type="entry name" value="RNase_HII"/>
    <property type="match status" value="1"/>
</dbReference>
<comment type="cofactor">
    <cofactor evidence="3">
        <name>Mg(2+)</name>
        <dbReference type="ChEBI" id="CHEBI:18420"/>
    </cofactor>
</comment>
<evidence type="ECO:0000256" key="4">
    <source>
        <dbReference type="ARBA" id="ARBA00004496"/>
    </source>
</evidence>
<comment type="subcellular location">
    <subcellularLocation>
        <location evidence="4">Cytoplasm</location>
    </subcellularLocation>
</comment>
<sequence>MRAYGCINLKKIKPWPDASRERALHQNGARTIVGIDEVGKGSWAGPLVIGIAMLSDDVIFGDQPAVALGGVRDSKQLLEAKREAMFDEVSAKCLKWSTGLATAAECDELGMVAAQRLATTRGFAALGLNVDAEIDVAIVDGRWDFVSPHARKVVLEVKADVSCVSVSAASVLAKVTRDRMMRESANDYPQWHFETNKGYPCPKHRTALQGYGPCAIHRKSWAFMPNYVPWLAN</sequence>
<dbReference type="EC" id="3.1.26.4" evidence="6"/>
<evidence type="ECO:0000256" key="5">
    <source>
        <dbReference type="ARBA" id="ARBA00007383"/>
    </source>
</evidence>
<dbReference type="InterPro" id="IPR012337">
    <property type="entry name" value="RNaseH-like_sf"/>
</dbReference>
<evidence type="ECO:0000256" key="8">
    <source>
        <dbReference type="ARBA" id="ARBA00022490"/>
    </source>
</evidence>
<evidence type="ECO:0000256" key="12">
    <source>
        <dbReference type="ARBA" id="ARBA00022801"/>
    </source>
</evidence>
<dbReference type="InterPro" id="IPR022898">
    <property type="entry name" value="RNase_HII"/>
</dbReference>
<dbReference type="GO" id="GO:0032299">
    <property type="term" value="C:ribonuclease H2 complex"/>
    <property type="evidence" value="ECO:0007669"/>
    <property type="project" value="TreeGrafter"/>
</dbReference>
<dbReference type="GO" id="GO:0004523">
    <property type="term" value="F:RNA-DNA hybrid ribonuclease activity"/>
    <property type="evidence" value="ECO:0007669"/>
    <property type="project" value="UniProtKB-EC"/>
</dbReference>
<comment type="catalytic activity">
    <reaction evidence="1">
        <text>Endonucleolytic cleavage to 5'-phosphomonoester.</text>
        <dbReference type="EC" id="3.1.26.4"/>
    </reaction>
</comment>
<evidence type="ECO:0000256" key="13">
    <source>
        <dbReference type="ARBA" id="ARBA00023211"/>
    </source>
</evidence>
<dbReference type="EMBL" id="CAFBOV010000007">
    <property type="protein sequence ID" value="CAB4987428.1"/>
    <property type="molecule type" value="Genomic_DNA"/>
</dbReference>
<dbReference type="InterPro" id="IPR024567">
    <property type="entry name" value="RNase_HII/HIII_dom"/>
</dbReference>
<dbReference type="GO" id="GO:0006298">
    <property type="term" value="P:mismatch repair"/>
    <property type="evidence" value="ECO:0007669"/>
    <property type="project" value="TreeGrafter"/>
</dbReference>
<dbReference type="CDD" id="cd07182">
    <property type="entry name" value="RNase_HII_bacteria_HII_like"/>
    <property type="match status" value="1"/>
</dbReference>
<evidence type="ECO:0000256" key="7">
    <source>
        <dbReference type="ARBA" id="ARBA00019179"/>
    </source>
</evidence>
<evidence type="ECO:0000256" key="11">
    <source>
        <dbReference type="ARBA" id="ARBA00022759"/>
    </source>
</evidence>
<keyword evidence="13" id="KW-0464">Manganese</keyword>
<evidence type="ECO:0000256" key="3">
    <source>
        <dbReference type="ARBA" id="ARBA00001946"/>
    </source>
</evidence>
<dbReference type="GO" id="GO:0003723">
    <property type="term" value="F:RNA binding"/>
    <property type="evidence" value="ECO:0007669"/>
    <property type="project" value="InterPro"/>
</dbReference>
<evidence type="ECO:0000259" key="14">
    <source>
        <dbReference type="PROSITE" id="PS51975"/>
    </source>
</evidence>
<evidence type="ECO:0000313" key="15">
    <source>
        <dbReference type="EMBL" id="CAB4987428.1"/>
    </source>
</evidence>